<gene>
    <name evidence="1" type="ORF">ZEAMMB73_Zm00001d017184</name>
</gene>
<proteinExistence type="predicted"/>
<accession>A0A1D6HCW1</accession>
<organism evidence="1">
    <name type="scientific">Zea mays</name>
    <name type="common">Maize</name>
    <dbReference type="NCBI Taxonomy" id="4577"/>
    <lineage>
        <taxon>Eukaryota</taxon>
        <taxon>Viridiplantae</taxon>
        <taxon>Streptophyta</taxon>
        <taxon>Embryophyta</taxon>
        <taxon>Tracheophyta</taxon>
        <taxon>Spermatophyta</taxon>
        <taxon>Magnoliopsida</taxon>
        <taxon>Liliopsida</taxon>
        <taxon>Poales</taxon>
        <taxon>Poaceae</taxon>
        <taxon>PACMAD clade</taxon>
        <taxon>Panicoideae</taxon>
        <taxon>Andropogonodae</taxon>
        <taxon>Andropogoneae</taxon>
        <taxon>Tripsacinae</taxon>
        <taxon>Zea</taxon>
    </lineage>
</organism>
<sequence>MSSTAHTSVASLPSGGCDDDLCHVIRPLRCCATPLHAPAMGSPIPPFVARWDLAAARGPQFSTTSSCRIRLDKMFEEAYNDMPPSGSCNYFGIFRILCAIVHFTALGFVIKGIHFSFTLSSGALVLHV</sequence>
<dbReference type="PaxDb" id="4577-GRMZM2G702108_P01"/>
<dbReference type="EMBL" id="CM000781">
    <property type="protein sequence ID" value="AQK72537.1"/>
    <property type="molecule type" value="Genomic_DNA"/>
</dbReference>
<evidence type="ECO:0000313" key="1">
    <source>
        <dbReference type="EMBL" id="AQK72537.1"/>
    </source>
</evidence>
<name>A0A1D6HCW1_MAIZE</name>
<reference evidence="1" key="1">
    <citation type="submission" date="2015-12" db="EMBL/GenBank/DDBJ databases">
        <title>Update maize B73 reference genome by single molecule sequencing technologies.</title>
        <authorList>
            <consortium name="Maize Genome Sequencing Project"/>
            <person name="Ware D."/>
        </authorList>
    </citation>
    <scope>NUCLEOTIDE SEQUENCE</scope>
    <source>
        <tissue evidence="1">Seedling</tissue>
    </source>
</reference>
<protein>
    <submittedName>
        <fullName evidence="1">Uncharacterized protein</fullName>
    </submittedName>
</protein>
<dbReference type="AlphaFoldDB" id="A0A1D6HCW1"/>